<sequence length="287" mass="31206">MTDLLLSTARLPLGNKRIVITAPRPYAGRLATAIIQQGGLPIVMPTIETYALDPAPDLDHALQQLRDFSWVAFTSRTGIQAVMLRLQQLDIPLFLLNQCHICAIGQDADQLQTLGVRVDLIPKESSPAGLVAELAQIPDIDTRRIFVPIPQVERIPEPDIVPKFLADLEQLGLTVVSVPAYVTRRLEATAYAVEVEQIRQGKVDAIAFSSTAEISALLQMVDAETLMKHCVIACFGPYTAGNAKDLGLSVDIVSQDFSSFTGFTAAIAQFFHPASADIPRQDPVILP</sequence>
<dbReference type="EMBL" id="CP000828">
    <property type="protein sequence ID" value="ABW26419.1"/>
    <property type="molecule type" value="Genomic_DNA"/>
</dbReference>
<dbReference type="SUPFAM" id="SSF69618">
    <property type="entry name" value="HemD-like"/>
    <property type="match status" value="1"/>
</dbReference>
<keyword evidence="3" id="KW-1185">Reference proteome</keyword>
<dbReference type="PANTHER" id="PTHR38020:SF1">
    <property type="entry name" value="UROPORPHYRINOGEN-III SYNTHASE"/>
    <property type="match status" value="1"/>
</dbReference>
<dbReference type="Pfam" id="PF02602">
    <property type="entry name" value="HEM4"/>
    <property type="match status" value="1"/>
</dbReference>
<dbReference type="eggNOG" id="COG1587">
    <property type="taxonomic scope" value="Bacteria"/>
</dbReference>
<dbReference type="GO" id="GO:0004852">
    <property type="term" value="F:uroporphyrinogen-III synthase activity"/>
    <property type="evidence" value="ECO:0007669"/>
    <property type="project" value="InterPro"/>
</dbReference>
<dbReference type="KEGG" id="amr:AM1_1388"/>
<dbReference type="OrthoDB" id="9815856at2"/>
<dbReference type="InterPro" id="IPR036108">
    <property type="entry name" value="4pyrrol_syn_uPrphyn_synt_sf"/>
</dbReference>
<dbReference type="InterPro" id="IPR003754">
    <property type="entry name" value="4pyrrol_synth_uPrphyn_synth"/>
</dbReference>
<dbReference type="Proteomes" id="UP000000268">
    <property type="component" value="Chromosome"/>
</dbReference>
<dbReference type="CDD" id="cd06578">
    <property type="entry name" value="HemD"/>
    <property type="match status" value="1"/>
</dbReference>
<dbReference type="Gene3D" id="3.40.50.10090">
    <property type="match status" value="2"/>
</dbReference>
<reference evidence="2 3" key="1">
    <citation type="journal article" date="2008" name="Proc. Natl. Acad. Sci. U.S.A.">
        <title>Niche adaptation and genome expansion in the chlorophyll d-producing cyanobacterium Acaryochloris marina.</title>
        <authorList>
            <person name="Swingley W.D."/>
            <person name="Chen M."/>
            <person name="Cheung P.C."/>
            <person name="Conrad A.L."/>
            <person name="Dejesa L.C."/>
            <person name="Hao J."/>
            <person name="Honchak B.M."/>
            <person name="Karbach L.E."/>
            <person name="Kurdoglu A."/>
            <person name="Lahiri S."/>
            <person name="Mastrian S.D."/>
            <person name="Miyashita H."/>
            <person name="Page L."/>
            <person name="Ramakrishna P."/>
            <person name="Satoh S."/>
            <person name="Sattley W.M."/>
            <person name="Shimada Y."/>
            <person name="Taylor H.L."/>
            <person name="Tomo T."/>
            <person name="Tsuchiya T."/>
            <person name="Wang Z.T."/>
            <person name="Raymond J."/>
            <person name="Mimuro M."/>
            <person name="Blankenship R.E."/>
            <person name="Touchman J.W."/>
        </authorList>
    </citation>
    <scope>NUCLEOTIDE SEQUENCE [LARGE SCALE GENOMIC DNA]</scope>
    <source>
        <strain evidence="3">MBIC 11017</strain>
    </source>
</reference>
<proteinExistence type="predicted"/>
<evidence type="ECO:0000313" key="2">
    <source>
        <dbReference type="EMBL" id="ABW26419.1"/>
    </source>
</evidence>
<protein>
    <submittedName>
        <fullName evidence="2">Uroporphyrinogen-III synthase</fullName>
    </submittedName>
</protein>
<accession>B0C6J8</accession>
<evidence type="ECO:0000313" key="3">
    <source>
        <dbReference type="Proteomes" id="UP000000268"/>
    </source>
</evidence>
<dbReference type="PANTHER" id="PTHR38020">
    <property type="entry name" value="UROPORPHYRINOGEN-III SYNTHASE"/>
    <property type="match status" value="1"/>
</dbReference>
<organism evidence="2 3">
    <name type="scientific">Acaryochloris marina (strain MBIC 11017)</name>
    <dbReference type="NCBI Taxonomy" id="329726"/>
    <lineage>
        <taxon>Bacteria</taxon>
        <taxon>Bacillati</taxon>
        <taxon>Cyanobacteriota</taxon>
        <taxon>Cyanophyceae</taxon>
        <taxon>Acaryochloridales</taxon>
        <taxon>Acaryochloridaceae</taxon>
        <taxon>Acaryochloris</taxon>
    </lineage>
</organism>
<dbReference type="HOGENOM" id="CLU_011276_9_3_3"/>
<name>B0C6J8_ACAM1</name>
<dbReference type="AlphaFoldDB" id="B0C6J8"/>
<evidence type="ECO:0000259" key="1">
    <source>
        <dbReference type="Pfam" id="PF02602"/>
    </source>
</evidence>
<dbReference type="GO" id="GO:0033014">
    <property type="term" value="P:tetrapyrrole biosynthetic process"/>
    <property type="evidence" value="ECO:0007669"/>
    <property type="project" value="InterPro"/>
</dbReference>
<dbReference type="RefSeq" id="WP_012161951.1">
    <property type="nucleotide sequence ID" value="NC_009925.1"/>
</dbReference>
<feature type="domain" description="Tetrapyrrole biosynthesis uroporphyrinogen III synthase" evidence="1">
    <location>
        <begin position="29"/>
        <end position="257"/>
    </location>
</feature>
<dbReference type="STRING" id="329726.AM1_1388"/>
<gene>
    <name evidence="2" type="primary">hemD</name>
    <name evidence="2" type="ordered locus">AM1_1388</name>
</gene>